<feature type="non-terminal residue" evidence="3">
    <location>
        <position position="1"/>
    </location>
</feature>
<evidence type="ECO:0000256" key="1">
    <source>
        <dbReference type="SAM" id="MobiDB-lite"/>
    </source>
</evidence>
<feature type="compositionally biased region" description="Basic and acidic residues" evidence="1">
    <location>
        <begin position="176"/>
        <end position="186"/>
    </location>
</feature>
<feature type="compositionally biased region" description="Basic and acidic residues" evidence="1">
    <location>
        <begin position="380"/>
        <end position="391"/>
    </location>
</feature>
<protein>
    <recommendedName>
        <fullName evidence="2">Large polyvalent protein-associated domain-containing protein</fullName>
    </recommendedName>
</protein>
<reference evidence="3 4" key="1">
    <citation type="journal article" date="2014" name="Genome Announc.">
        <title>Draft genome sequences of eight enterohepatic helicobacter species isolated from both laboratory and wild rodents.</title>
        <authorList>
            <person name="Sheh A."/>
            <person name="Shen Z."/>
            <person name="Fox J.G."/>
        </authorList>
    </citation>
    <scope>NUCLEOTIDE SEQUENCE [LARGE SCALE GENOMIC DNA]</scope>
    <source>
        <strain evidence="3 4">MIT 96-1001</strain>
    </source>
</reference>
<dbReference type="EMBL" id="JRPE02000042">
    <property type="protein sequence ID" value="TLD91015.1"/>
    <property type="molecule type" value="Genomic_DNA"/>
</dbReference>
<dbReference type="AlphaFoldDB" id="A0A4U8SVU8"/>
<feature type="compositionally biased region" description="Polar residues" evidence="1">
    <location>
        <begin position="392"/>
        <end position="402"/>
    </location>
</feature>
<organism evidence="3 4">
    <name type="scientific">Helicobacter magdeburgensis</name>
    <dbReference type="NCBI Taxonomy" id="471858"/>
    <lineage>
        <taxon>Bacteria</taxon>
        <taxon>Pseudomonadati</taxon>
        <taxon>Campylobacterota</taxon>
        <taxon>Epsilonproteobacteria</taxon>
        <taxon>Campylobacterales</taxon>
        <taxon>Helicobacteraceae</taxon>
        <taxon>Helicobacter</taxon>
    </lineage>
</organism>
<accession>A0A4U8SVU8</accession>
<evidence type="ECO:0000313" key="4">
    <source>
        <dbReference type="Proteomes" id="UP000029921"/>
    </source>
</evidence>
<dbReference type="Pfam" id="PF18798">
    <property type="entry name" value="LPD3"/>
    <property type="match status" value="2"/>
</dbReference>
<evidence type="ECO:0000259" key="2">
    <source>
        <dbReference type="Pfam" id="PF18798"/>
    </source>
</evidence>
<keyword evidence="4" id="KW-1185">Reference proteome</keyword>
<proteinExistence type="predicted"/>
<feature type="region of interest" description="Disordered" evidence="1">
    <location>
        <begin position="374"/>
        <end position="402"/>
    </location>
</feature>
<dbReference type="InterPro" id="IPR040824">
    <property type="entry name" value="LPD3"/>
</dbReference>
<sequence length="457" mass="51022">STTNKVFNQDDTLIYTTIGNGKMLKEVVESGDKAQNKIQLRQATKEILNTLKNKEITHKNGIVARVSSVGIEKMMSDKAIQKSLDNGFSISQHFNAVQNIETLFKNSDFLRTEAPKNQSKDIVGVHRYINTENLQEQNAQALITLKESVENGNRIYSLELEELTHPTHLNRSPKSKGAEDSHHDDAGATNTARLFENPNADSTTNKVFNQDDTLIYTTIGNGKMLKEVVESGDKVEKVENIHNLRDELTTALTPILNKDITNISSGITAQVSKTSIKKMGSDKAINKSIENGFSLQEHFKASADIENLYKKATNIATTKDLKNGDPAIQMHTFISQVNDNANAKILVKESLDKDLRRIYTLELESLESTKPLAQVPNGDLADHLSKSKQKSDTSLTPLENVKGHSTTNKVFNQDDIKFDSLGDFERFARLSGFENLPQEKLQSAHKYILENLHKLEC</sequence>
<dbReference type="Proteomes" id="UP000029921">
    <property type="component" value="Unassembled WGS sequence"/>
</dbReference>
<feature type="region of interest" description="Disordered" evidence="1">
    <location>
        <begin position="166"/>
        <end position="186"/>
    </location>
</feature>
<feature type="domain" description="Large polyvalent protein-associated" evidence="2">
    <location>
        <begin position="38"/>
        <end position="156"/>
    </location>
</feature>
<comment type="caution">
    <text evidence="3">The sequence shown here is derived from an EMBL/GenBank/DDBJ whole genome shotgun (WGS) entry which is preliminary data.</text>
</comment>
<feature type="domain" description="Large polyvalent protein-associated" evidence="2">
    <location>
        <begin position="240"/>
        <end position="353"/>
    </location>
</feature>
<gene>
    <name evidence="3" type="ORF">LS74_010740</name>
</gene>
<evidence type="ECO:0000313" key="3">
    <source>
        <dbReference type="EMBL" id="TLD91015.1"/>
    </source>
</evidence>
<feature type="non-terminal residue" evidence="3">
    <location>
        <position position="457"/>
    </location>
</feature>
<name>A0A4U8SVU8_9HELI</name>